<dbReference type="InterPro" id="IPR047654">
    <property type="entry name" value="IS1634_transpos"/>
</dbReference>
<dbReference type="KEGG" id="mgod:E7746_09635"/>
<evidence type="ECO:0000313" key="9">
    <source>
        <dbReference type="Proteomes" id="UP000297031"/>
    </source>
</evidence>
<dbReference type="AlphaFoldDB" id="A0A4P7VGI9"/>
<sequence>MKLKITKTKKTSILYVQKAYRDKNGKSTSRIHERLGTLEEVRQRCGDRDPVEWAREYIARLTAQEKEGRQVIISRLSPTKLIEKGEAQSCESGYLFLKRLYHKVGMDRICEAISRKHKFDFDFNKVLELMVYERLLRPASKLGNYRRSGSYIEPFDIEKQHIYRSLDILDRHGEYIQKRLFLNSSKVVERDTTVMYYDCTNYFFERESADPDYVTDKKGNVHERIRKYGVSKEHRPNPIVQMGMFIDNSGMPVAMCINPGNANEQTTLIPTEKIIVEKMGVSKIVVCTDGGLSSEGNRSYNSTAERSFITVQSIKKLEDNLRDWCLEPTGWKLVKSDTVQKDKRYRDADEDELEFDLTDADTARYYGDRTFYRERWIVNEKTKFSQRLIVTFSYKYRDYLRFLRQREIDKADSNARGNRTLTKSYKSPDRFLSETYATEDGEVAVFRTVSLNLDAISEEEKYDGFYAICTDLSDNVTKIIELNHNRWESEDAFRVIKTDFKGRPVFVWTAEHIRAHFIVCFITLLLFRIMEKELNYKYTSSAIIEKLRSMTMNIVKGEGYKPNFTRDDLTDDLHAKAGFRLDTEIVTRQKIKQIIANIKKG</sequence>
<accession>A0A4P7VGI9</accession>
<evidence type="ECO:0000313" key="6">
    <source>
        <dbReference type="EMBL" id="QCD35553.1"/>
    </source>
</evidence>
<dbReference type="KEGG" id="mgod:E7746_03695"/>
<dbReference type="KEGG" id="mgod:E7746_07820"/>
<dbReference type="EMBL" id="CP039393">
    <property type="protein sequence ID" value="QCD35238.1"/>
    <property type="molecule type" value="Genomic_DNA"/>
</dbReference>
<dbReference type="EMBL" id="CP039393">
    <property type="protein sequence ID" value="QCD35797.1"/>
    <property type="molecule type" value="Genomic_DNA"/>
</dbReference>
<dbReference type="KEGG" id="mgod:E7746_05215"/>
<protein>
    <submittedName>
        <fullName evidence="1">IS1634 family transposase</fullName>
    </submittedName>
</protein>
<dbReference type="OrthoDB" id="9767746at2"/>
<dbReference type="EMBL" id="CP039393">
    <property type="protein sequence ID" value="QCD35046.1"/>
    <property type="molecule type" value="Genomic_DNA"/>
</dbReference>
<dbReference type="EMBL" id="CP039393">
    <property type="protein sequence ID" value="QCD36122.1"/>
    <property type="molecule type" value="Genomic_DNA"/>
</dbReference>
<dbReference type="RefSeq" id="WP_107681949.1">
    <property type="nucleotide sequence ID" value="NZ_CP039393.1"/>
</dbReference>
<proteinExistence type="predicted"/>
<dbReference type="KEGG" id="mgod:E7746_03935"/>
<dbReference type="NCBIfam" id="NF033559">
    <property type="entry name" value="transpos_IS1634"/>
    <property type="match status" value="1"/>
</dbReference>
<dbReference type="EMBL" id="CP039393">
    <property type="protein sequence ID" value="QCD35553.1"/>
    <property type="molecule type" value="Genomic_DNA"/>
</dbReference>
<evidence type="ECO:0000313" key="3">
    <source>
        <dbReference type="EMBL" id="QCD35090.1"/>
    </source>
</evidence>
<organism evidence="1 9">
    <name type="scientific">Muribaculum gordoncarteri</name>
    <dbReference type="NCBI Taxonomy" id="2530390"/>
    <lineage>
        <taxon>Bacteria</taxon>
        <taxon>Pseudomonadati</taxon>
        <taxon>Bacteroidota</taxon>
        <taxon>Bacteroidia</taxon>
        <taxon>Bacteroidales</taxon>
        <taxon>Muribaculaceae</taxon>
        <taxon>Muribaculum</taxon>
    </lineage>
</organism>
<dbReference type="KEGG" id="mgod:E7746_02550"/>
<dbReference type="EMBL" id="CP039393">
    <property type="protein sequence ID" value="QCD35090.1"/>
    <property type="molecule type" value="Genomic_DNA"/>
</dbReference>
<dbReference type="PANTHER" id="PTHR34614:SF2">
    <property type="entry name" value="TRANSPOSASE IS4-LIKE DOMAIN-CONTAINING PROTEIN"/>
    <property type="match status" value="1"/>
</dbReference>
<evidence type="ECO:0000313" key="8">
    <source>
        <dbReference type="EMBL" id="QCD36122.1"/>
    </source>
</evidence>
<dbReference type="GeneID" id="93425840"/>
<evidence type="ECO:0000313" key="4">
    <source>
        <dbReference type="EMBL" id="QCD35238.1"/>
    </source>
</evidence>
<evidence type="ECO:0000313" key="7">
    <source>
        <dbReference type="EMBL" id="QCD35797.1"/>
    </source>
</evidence>
<dbReference type="Proteomes" id="UP000297031">
    <property type="component" value="Chromosome"/>
</dbReference>
<reference evidence="1 9" key="1">
    <citation type="submission" date="2019-02" db="EMBL/GenBank/DDBJ databases">
        <title>Isolation and identification of novel species under the genus Muribaculum.</title>
        <authorList>
            <person name="Miyake S."/>
            <person name="Ding Y."/>
            <person name="Low A."/>
            <person name="Soh M."/>
            <person name="Seedorf H."/>
        </authorList>
    </citation>
    <scope>NUCLEOTIDE SEQUENCE [LARGE SCALE GENOMIC DNA]</scope>
    <source>
        <strain evidence="1 9">TLL-A4</strain>
    </source>
</reference>
<keyword evidence="9" id="KW-1185">Reference proteome</keyword>
<evidence type="ECO:0000313" key="5">
    <source>
        <dbReference type="EMBL" id="QCD35334.1"/>
    </source>
</evidence>
<evidence type="ECO:0000313" key="2">
    <source>
        <dbReference type="EMBL" id="QCD35046.1"/>
    </source>
</evidence>
<dbReference type="PANTHER" id="PTHR34614">
    <property type="match status" value="1"/>
</dbReference>
<dbReference type="EMBL" id="CP039393">
    <property type="protein sequence ID" value="QCD35334.1"/>
    <property type="molecule type" value="Genomic_DNA"/>
</dbReference>
<dbReference type="KEGG" id="mgod:E7746_04725"/>
<gene>
    <name evidence="1" type="ORF">E7746_02550</name>
    <name evidence="2" type="ORF">E7746_03695</name>
    <name evidence="3" type="ORF">E7746_03935</name>
    <name evidence="4" type="ORF">E7746_04725</name>
    <name evidence="5" type="ORF">E7746_05215</name>
    <name evidence="6" type="ORF">E7746_06425</name>
    <name evidence="7" type="ORF">E7746_07820</name>
    <name evidence="8" type="ORF">E7746_09635</name>
</gene>
<name>A0A4P7VGI9_9BACT</name>
<dbReference type="KEGG" id="mgod:E7746_06425"/>
<dbReference type="EMBL" id="CP039393">
    <property type="protein sequence ID" value="QCD34836.1"/>
    <property type="molecule type" value="Genomic_DNA"/>
</dbReference>
<evidence type="ECO:0000313" key="1">
    <source>
        <dbReference type="EMBL" id="QCD34836.1"/>
    </source>
</evidence>